<feature type="transmembrane region" description="Helical" evidence="7">
    <location>
        <begin position="169"/>
        <end position="192"/>
    </location>
</feature>
<feature type="transmembrane region" description="Helical" evidence="7">
    <location>
        <begin position="277"/>
        <end position="294"/>
    </location>
</feature>
<proteinExistence type="predicted"/>
<organism evidence="9 10">
    <name type="scientific">Aerophobetes bacterium</name>
    <dbReference type="NCBI Taxonomy" id="2030807"/>
    <lineage>
        <taxon>Bacteria</taxon>
        <taxon>Candidatus Aerophobota</taxon>
    </lineage>
</organism>
<evidence type="ECO:0000313" key="9">
    <source>
        <dbReference type="EMBL" id="TET29830.1"/>
    </source>
</evidence>
<dbReference type="Pfam" id="PF06808">
    <property type="entry name" value="DctM"/>
    <property type="match status" value="1"/>
</dbReference>
<keyword evidence="3" id="KW-0997">Cell inner membrane</keyword>
<keyword evidence="4 7" id="KW-0812">Transmembrane</keyword>
<keyword evidence="5 7" id="KW-1133">Transmembrane helix</keyword>
<dbReference type="GO" id="GO:0005886">
    <property type="term" value="C:plasma membrane"/>
    <property type="evidence" value="ECO:0007669"/>
    <property type="project" value="UniProtKB-SubCell"/>
</dbReference>
<feature type="transmembrane region" description="Helical" evidence="7">
    <location>
        <begin position="90"/>
        <end position="112"/>
    </location>
</feature>
<name>A0A523THN6_UNCAE</name>
<dbReference type="Proteomes" id="UP000316517">
    <property type="component" value="Unassembled WGS sequence"/>
</dbReference>
<accession>A0A523THN6</accession>
<dbReference type="EMBL" id="SOJT01000062">
    <property type="protein sequence ID" value="TET29830.1"/>
    <property type="molecule type" value="Genomic_DNA"/>
</dbReference>
<gene>
    <name evidence="9" type="ORF">E3J68_01325</name>
</gene>
<dbReference type="InterPro" id="IPR004681">
    <property type="entry name" value="TRAP_DctM"/>
</dbReference>
<evidence type="ECO:0000256" key="1">
    <source>
        <dbReference type="ARBA" id="ARBA00004429"/>
    </source>
</evidence>
<evidence type="ECO:0000313" key="10">
    <source>
        <dbReference type="Proteomes" id="UP000316517"/>
    </source>
</evidence>
<evidence type="ECO:0000256" key="7">
    <source>
        <dbReference type="SAM" id="Phobius"/>
    </source>
</evidence>
<evidence type="ECO:0000256" key="3">
    <source>
        <dbReference type="ARBA" id="ARBA00022519"/>
    </source>
</evidence>
<dbReference type="AlphaFoldDB" id="A0A523THN6"/>
<feature type="transmembrane region" description="Helical" evidence="7">
    <location>
        <begin position="50"/>
        <end position="69"/>
    </location>
</feature>
<comment type="subcellular location">
    <subcellularLocation>
        <location evidence="1">Cell inner membrane</location>
        <topology evidence="1">Multi-pass membrane protein</topology>
    </subcellularLocation>
</comment>
<evidence type="ECO:0000256" key="2">
    <source>
        <dbReference type="ARBA" id="ARBA00022475"/>
    </source>
</evidence>
<evidence type="ECO:0000256" key="4">
    <source>
        <dbReference type="ARBA" id="ARBA00022692"/>
    </source>
</evidence>
<feature type="transmembrane region" description="Helical" evidence="7">
    <location>
        <begin position="241"/>
        <end position="257"/>
    </location>
</feature>
<feature type="domain" description="TRAP C4-dicarboxylate transport system permease DctM subunit" evidence="8">
    <location>
        <begin position="7"/>
        <end position="417"/>
    </location>
</feature>
<sequence>MLMLSVVIVFLFFTLLGMPLYFSFGLAASFACLAGNLPLEIIAQRLLIGMDSFVLLAIPGFVLVGNIMSQGGISRRIVDFCNSLIGHFKGGLSMVTVLTGMVMGGISGSAIADTAAVGTVLIPSMEENNYPKGFSSAIVGTAGPLGNIIPPSIPMIVYSMTAGLGVFELFLAGYIPGVMIGFSLMVLCYFISKRKGYGPPSTFRFSWNRLILTFKRSILAILTPLIIVGGIVGGVFTATEAAMIGVVYSLIVAIFVYKEITWSQLPRILLESAKMTGKLVIIIAAASVFSYISIMEGVPELLKDFILGISSNKYVILLILNLILLLTGLIIDILVATIILVPILIPLQYAMGINPLHIAMIFVLNMSIGLLTPPVGYSLFVSAEIAKIPMEETAFNAIPIVLTMIGILFLINIFPQLSLFVPSLVR</sequence>
<dbReference type="NCBIfam" id="TIGR00786">
    <property type="entry name" value="dctM"/>
    <property type="match status" value="1"/>
</dbReference>
<dbReference type="PIRSF" id="PIRSF006066">
    <property type="entry name" value="HI0050"/>
    <property type="match status" value="1"/>
</dbReference>
<keyword evidence="2" id="KW-1003">Cell membrane</keyword>
<feature type="transmembrane region" description="Helical" evidence="7">
    <location>
        <begin position="213"/>
        <end position="235"/>
    </location>
</feature>
<evidence type="ECO:0000259" key="8">
    <source>
        <dbReference type="Pfam" id="PF06808"/>
    </source>
</evidence>
<evidence type="ECO:0000256" key="6">
    <source>
        <dbReference type="ARBA" id="ARBA00023136"/>
    </source>
</evidence>
<dbReference type="PANTHER" id="PTHR33362">
    <property type="entry name" value="SIALIC ACID TRAP TRANSPORTER PERMEASE PROTEIN SIAT-RELATED"/>
    <property type="match status" value="1"/>
</dbReference>
<feature type="transmembrane region" description="Helical" evidence="7">
    <location>
        <begin position="397"/>
        <end position="421"/>
    </location>
</feature>
<dbReference type="GO" id="GO:0022857">
    <property type="term" value="F:transmembrane transporter activity"/>
    <property type="evidence" value="ECO:0007669"/>
    <property type="project" value="TreeGrafter"/>
</dbReference>
<keyword evidence="6 7" id="KW-0472">Membrane</keyword>
<reference evidence="9 10" key="1">
    <citation type="submission" date="2019-03" db="EMBL/GenBank/DDBJ databases">
        <title>Metabolic potential of uncultured bacteria and archaea associated with petroleum seepage in deep-sea sediments.</title>
        <authorList>
            <person name="Dong X."/>
            <person name="Hubert C."/>
        </authorList>
    </citation>
    <scope>NUCLEOTIDE SEQUENCE [LARGE SCALE GENOMIC DNA]</scope>
    <source>
        <strain evidence="9">E44_bin3</strain>
    </source>
</reference>
<dbReference type="InterPro" id="IPR010656">
    <property type="entry name" value="DctM"/>
</dbReference>
<protein>
    <submittedName>
        <fullName evidence="9">TRAP transporter large permease</fullName>
    </submittedName>
</protein>
<feature type="transmembrane region" description="Helical" evidence="7">
    <location>
        <begin position="356"/>
        <end position="377"/>
    </location>
</feature>
<evidence type="ECO:0000256" key="5">
    <source>
        <dbReference type="ARBA" id="ARBA00022989"/>
    </source>
</evidence>
<comment type="caution">
    <text evidence="9">The sequence shown here is derived from an EMBL/GenBank/DDBJ whole genome shotgun (WGS) entry which is preliminary data.</text>
</comment>
<feature type="transmembrane region" description="Helical" evidence="7">
    <location>
        <begin position="314"/>
        <end position="344"/>
    </location>
</feature>